<dbReference type="PANTHER" id="PTHR34219:SF3">
    <property type="entry name" value="BLL7967 PROTEIN"/>
    <property type="match status" value="1"/>
</dbReference>
<feature type="transmembrane region" description="Helical" evidence="2">
    <location>
        <begin position="199"/>
        <end position="226"/>
    </location>
</feature>
<dbReference type="InterPro" id="IPR005625">
    <property type="entry name" value="PepSY-ass_TM"/>
</dbReference>
<accession>A0A833J7C5</accession>
<dbReference type="PANTHER" id="PTHR34219">
    <property type="entry name" value="IRON-REGULATED INNER MEMBRANE PROTEIN-RELATED"/>
    <property type="match status" value="1"/>
</dbReference>
<feature type="region of interest" description="Disordered" evidence="1">
    <location>
        <begin position="241"/>
        <end position="277"/>
    </location>
</feature>
<organism evidence="3 4">
    <name type="scientific">Methylorubrum populi</name>
    <dbReference type="NCBI Taxonomy" id="223967"/>
    <lineage>
        <taxon>Bacteria</taxon>
        <taxon>Pseudomonadati</taxon>
        <taxon>Pseudomonadota</taxon>
        <taxon>Alphaproteobacteria</taxon>
        <taxon>Hyphomicrobiales</taxon>
        <taxon>Methylobacteriaceae</taxon>
        <taxon>Methylorubrum</taxon>
    </lineage>
</organism>
<feature type="transmembrane region" description="Helical" evidence="2">
    <location>
        <begin position="366"/>
        <end position="389"/>
    </location>
</feature>
<evidence type="ECO:0000313" key="4">
    <source>
        <dbReference type="Proteomes" id="UP000469949"/>
    </source>
</evidence>
<dbReference type="AlphaFoldDB" id="A0A833J7C5"/>
<evidence type="ECO:0000256" key="1">
    <source>
        <dbReference type="SAM" id="MobiDB-lite"/>
    </source>
</evidence>
<evidence type="ECO:0000313" key="3">
    <source>
        <dbReference type="EMBL" id="KAB7785614.1"/>
    </source>
</evidence>
<dbReference type="RefSeq" id="WP_152276919.1">
    <property type="nucleotide sequence ID" value="NZ_WEKV01000009.1"/>
</dbReference>
<keyword evidence="2" id="KW-0812">Transmembrane</keyword>
<feature type="transmembrane region" description="Helical" evidence="2">
    <location>
        <begin position="12"/>
        <end position="32"/>
    </location>
</feature>
<dbReference type="Proteomes" id="UP000469949">
    <property type="component" value="Unassembled WGS sequence"/>
</dbReference>
<sequence>MPAALSPVRTVLFRLHWALGLTAGLVLALMGFTGALMSYEEAITALANRDRVQVAAPQDRPALTPSALAARIEAQLSGRRVAALTLSEASDHGVVPSAVARFARDRAGGERPPSVYADPTDGTVLGPVRLEAFFATVRALHRWLLIPGDGKGWGRTITGLCALALLVFLGSGLYLRWPGRHGWRVWLRPSLARPGRARWWSLHAVAGTWLLPVYAVIGLSGLWWSYDGYRAAATWLLTGQAPPDRAETRPAEGGSGRKSADHPSSDHTSSNRKPPDGIPAVDKAWADFSATHTAALATLTLPGPEAGTIRIRWHAPQATLRNEATYDARTGAGLDDRRAAEAGLGPRMADNMLEVHRGRFFGAPMALLFCLAALALPGFFATGLTLYVLRRRAGRRALGRAPRPVAASGRG</sequence>
<protein>
    <submittedName>
        <fullName evidence="3">Putative iron-regulated membrane protein</fullName>
    </submittedName>
</protein>
<comment type="caution">
    <text evidence="3">The sequence shown here is derived from an EMBL/GenBank/DDBJ whole genome shotgun (WGS) entry which is preliminary data.</text>
</comment>
<proteinExistence type="predicted"/>
<keyword evidence="2" id="KW-1133">Transmembrane helix</keyword>
<name>A0A833J7C5_9HYPH</name>
<evidence type="ECO:0000256" key="2">
    <source>
        <dbReference type="SAM" id="Phobius"/>
    </source>
</evidence>
<keyword evidence="2" id="KW-0472">Membrane</keyword>
<gene>
    <name evidence="3" type="ORF">F8B43_2115</name>
</gene>
<dbReference type="EMBL" id="WEKV01000009">
    <property type="protein sequence ID" value="KAB7785614.1"/>
    <property type="molecule type" value="Genomic_DNA"/>
</dbReference>
<feature type="transmembrane region" description="Helical" evidence="2">
    <location>
        <begin position="157"/>
        <end position="178"/>
    </location>
</feature>
<reference evidence="3 4" key="1">
    <citation type="submission" date="2019-10" db="EMBL/GenBank/DDBJ databases">
        <title>Draft Genome Sequence of the Caffeine Degrading Methylotroph Methylorubrum populi PINKEL.</title>
        <authorList>
            <person name="Dawson S.C."/>
            <person name="Zhang X."/>
            <person name="Wright M.E."/>
            <person name="Sharma G."/>
            <person name="Langner J.T."/>
            <person name="Ditty J.L."/>
            <person name="Subuyuj G.A."/>
        </authorList>
    </citation>
    <scope>NUCLEOTIDE SEQUENCE [LARGE SCALE GENOMIC DNA]</scope>
    <source>
        <strain evidence="3 4">Pinkel</strain>
    </source>
</reference>
<dbReference type="Pfam" id="PF03929">
    <property type="entry name" value="PepSY_TM"/>
    <property type="match status" value="1"/>
</dbReference>